<dbReference type="GO" id="GO:0022857">
    <property type="term" value="F:transmembrane transporter activity"/>
    <property type="evidence" value="ECO:0007669"/>
    <property type="project" value="InterPro"/>
</dbReference>
<comment type="subcellular location">
    <subcellularLocation>
        <location evidence="1">Membrane</location>
        <topology evidence="1">Multi-pass membrane protein</topology>
    </subcellularLocation>
</comment>
<dbReference type="AlphaFoldDB" id="A0A5M6BQJ9"/>
<dbReference type="PANTHER" id="PTHR23294:SF19">
    <property type="entry name" value="DUF895 DOMAIN MEMBRANE PROTEIN-RELATED"/>
    <property type="match status" value="1"/>
</dbReference>
<keyword evidence="2" id="KW-0812">Transmembrane</keyword>
<dbReference type="KEGG" id="ksn:43591958"/>
<evidence type="ECO:0000256" key="2">
    <source>
        <dbReference type="ARBA" id="ARBA00022692"/>
    </source>
</evidence>
<dbReference type="PANTHER" id="PTHR23294">
    <property type="entry name" value="ET TRANSLATION PRODUCT-RELATED"/>
    <property type="match status" value="1"/>
</dbReference>
<accession>A0A5M6BQJ9</accession>
<organism evidence="5 6">
    <name type="scientific">Kwoniella shandongensis</name>
    <dbReference type="NCBI Taxonomy" id="1734106"/>
    <lineage>
        <taxon>Eukaryota</taxon>
        <taxon>Fungi</taxon>
        <taxon>Dikarya</taxon>
        <taxon>Basidiomycota</taxon>
        <taxon>Agaricomycotina</taxon>
        <taxon>Tremellomycetes</taxon>
        <taxon>Tremellales</taxon>
        <taxon>Cryptococcaceae</taxon>
        <taxon>Kwoniella</taxon>
    </lineage>
</organism>
<evidence type="ECO:0000313" key="6">
    <source>
        <dbReference type="Proteomes" id="UP000322225"/>
    </source>
</evidence>
<keyword evidence="4" id="KW-0472">Membrane</keyword>
<dbReference type="InterPro" id="IPR051617">
    <property type="entry name" value="UNC-93-like_regulator"/>
</dbReference>
<reference evidence="5" key="1">
    <citation type="submission" date="2017-08" db="EMBL/GenBank/DDBJ databases">
        <authorList>
            <person name="Cuomo C."/>
            <person name="Billmyre B."/>
            <person name="Heitman J."/>
        </authorList>
    </citation>
    <scope>NUCLEOTIDE SEQUENCE</scope>
    <source>
        <strain evidence="5">CBS 12478</strain>
    </source>
</reference>
<dbReference type="OrthoDB" id="196103at2759"/>
<dbReference type="GeneID" id="43591958"/>
<proteinExistence type="predicted"/>
<evidence type="ECO:0000256" key="1">
    <source>
        <dbReference type="ARBA" id="ARBA00004141"/>
    </source>
</evidence>
<keyword evidence="6" id="KW-1185">Reference proteome</keyword>
<dbReference type="RefSeq" id="XP_031857955.1">
    <property type="nucleotide sequence ID" value="XM_032007787.1"/>
</dbReference>
<evidence type="ECO:0000256" key="3">
    <source>
        <dbReference type="ARBA" id="ARBA00022989"/>
    </source>
</evidence>
<dbReference type="EMBL" id="CP144061">
    <property type="protein sequence ID" value="WWD21418.1"/>
    <property type="molecule type" value="Genomic_DNA"/>
</dbReference>
<sequence length="491" mass="54666">MTDRQPAEVEIVKQIDENLSSPTPLEYGIDEKNDYDQAYLAAPKSTRFYRGVLFQMILFGTLSFVGPSLNDAISNLGGGGLKDPDLANLAQALSSTCTCLVALFGGPIINKIGIKYACTISGFSFFLTGSGFYVNIKYGVQWYLLLAKIVIGVTNGFVYVAESTAMLTYPRAHERGKYIGIWSAMRNSGGILGGAISVGTNYKSSGAGAVSRATYLIFLGFECSGPIWAFLLTPTRKVRRSDGQRVPQSKDISWKKELLALWGHFQHKRTWIVALPSFYSFFFLGTFSTYLATHFSVRARALSSLISTVGAVGLALLYGRYLDSRRFSRHARVWWGMGIVLVPQVAAFIWIGIEWHKYPNKVALDYKLEPGPWARAYFPYLIMFIAGFCFQIYLYWILAAFSNDLKAASRVGGTFRAFETAGQATAFGLVSKSYRAQKTLYFNAALMVPAFIFLLWLVKLMPEEPSEVDDLLVGTKVGEEEREIEEKDVKE</sequence>
<protein>
    <submittedName>
        <fullName evidence="5">Uncharacterized protein</fullName>
    </submittedName>
</protein>
<name>A0A5M6BQJ9_9TREE</name>
<reference evidence="5" key="2">
    <citation type="submission" date="2024-01" db="EMBL/GenBank/DDBJ databases">
        <title>Comparative genomics of Cryptococcus and Kwoniella reveals pathogenesis evolution and contrasting modes of karyotype evolution via chromosome fusion or intercentromeric recombination.</title>
        <authorList>
            <person name="Coelho M.A."/>
            <person name="David-Palma M."/>
            <person name="Shea T."/>
            <person name="Bowers K."/>
            <person name="McGinley-Smith S."/>
            <person name="Mohammad A.W."/>
            <person name="Gnirke A."/>
            <person name="Yurkov A.M."/>
            <person name="Nowrousian M."/>
            <person name="Sun S."/>
            <person name="Cuomo C.A."/>
            <person name="Heitman J."/>
        </authorList>
    </citation>
    <scope>NUCLEOTIDE SEQUENCE</scope>
    <source>
        <strain evidence="5">CBS 12478</strain>
    </source>
</reference>
<dbReference type="GO" id="GO:0016020">
    <property type="term" value="C:membrane"/>
    <property type="evidence" value="ECO:0007669"/>
    <property type="project" value="UniProtKB-SubCell"/>
</dbReference>
<dbReference type="Proteomes" id="UP000322225">
    <property type="component" value="Chromosome 11"/>
</dbReference>
<dbReference type="SUPFAM" id="SSF103473">
    <property type="entry name" value="MFS general substrate transporter"/>
    <property type="match status" value="1"/>
</dbReference>
<gene>
    <name evidence="5" type="ORF">CI109_105903</name>
</gene>
<evidence type="ECO:0000256" key="4">
    <source>
        <dbReference type="ARBA" id="ARBA00023136"/>
    </source>
</evidence>
<keyword evidence="3" id="KW-1133">Transmembrane helix</keyword>
<evidence type="ECO:0000313" key="5">
    <source>
        <dbReference type="EMBL" id="WWD21418.1"/>
    </source>
</evidence>
<dbReference type="Gene3D" id="1.20.1250.20">
    <property type="entry name" value="MFS general substrate transporter like domains"/>
    <property type="match status" value="2"/>
</dbReference>
<dbReference type="Pfam" id="PF07690">
    <property type="entry name" value="MFS_1"/>
    <property type="match status" value="1"/>
</dbReference>
<dbReference type="InterPro" id="IPR011701">
    <property type="entry name" value="MFS"/>
</dbReference>
<dbReference type="InterPro" id="IPR036259">
    <property type="entry name" value="MFS_trans_sf"/>
</dbReference>